<dbReference type="PROSITE" id="PS50192">
    <property type="entry name" value="T_SNARE"/>
    <property type="match status" value="1"/>
</dbReference>
<dbReference type="GO" id="GO:0005886">
    <property type="term" value="C:plasma membrane"/>
    <property type="evidence" value="ECO:0007669"/>
    <property type="project" value="UniProtKB-SubCell"/>
</dbReference>
<evidence type="ECO:0000256" key="1">
    <source>
        <dbReference type="ARBA" id="ARBA00004429"/>
    </source>
</evidence>
<dbReference type="AlphaFoldDB" id="A0A154LB28"/>
<dbReference type="Pfam" id="PF07238">
    <property type="entry name" value="PilZ"/>
    <property type="match status" value="1"/>
</dbReference>
<dbReference type="InterPro" id="IPR004089">
    <property type="entry name" value="MCPsignal_dom"/>
</dbReference>
<organism evidence="8 9">
    <name type="scientific">Thalassospira lucentensis</name>
    <dbReference type="NCBI Taxonomy" id="168935"/>
    <lineage>
        <taxon>Bacteria</taxon>
        <taxon>Pseudomonadati</taxon>
        <taxon>Pseudomonadota</taxon>
        <taxon>Alphaproteobacteria</taxon>
        <taxon>Rhodospirillales</taxon>
        <taxon>Thalassospiraceae</taxon>
        <taxon>Thalassospira</taxon>
    </lineage>
</organism>
<name>A0A154LB28_9PROT</name>
<dbReference type="GO" id="GO:0035438">
    <property type="term" value="F:cyclic-di-GMP binding"/>
    <property type="evidence" value="ECO:0007669"/>
    <property type="project" value="InterPro"/>
</dbReference>
<dbReference type="PROSITE" id="PS50111">
    <property type="entry name" value="CHEMOTAXIS_TRANSDUC_2"/>
    <property type="match status" value="1"/>
</dbReference>
<dbReference type="Pfam" id="PF00015">
    <property type="entry name" value="MCPsignal"/>
    <property type="match status" value="1"/>
</dbReference>
<feature type="domain" description="T-SNARE coiled-coil homology" evidence="7">
    <location>
        <begin position="327"/>
        <end position="389"/>
    </location>
</feature>
<protein>
    <submittedName>
        <fullName evidence="8">Chemotaxis protein</fullName>
    </submittedName>
</protein>
<dbReference type="Proteomes" id="UP000076335">
    <property type="component" value="Unassembled WGS sequence"/>
</dbReference>
<comment type="caution">
    <text evidence="8">The sequence shown here is derived from an EMBL/GenBank/DDBJ whole genome shotgun (WGS) entry which is preliminary data.</text>
</comment>
<keyword evidence="2" id="KW-0997">Cell inner membrane</keyword>
<comment type="similarity">
    <text evidence="4">Belongs to the methyl-accepting chemotaxis (MCP) protein family.</text>
</comment>
<comment type="subcellular location">
    <subcellularLocation>
        <location evidence="1">Cell inner membrane</location>
        <topology evidence="1">Multi-pass membrane protein</topology>
    </subcellularLocation>
</comment>
<dbReference type="RefSeq" id="WP_062948410.1">
    <property type="nucleotide sequence ID" value="NZ_LPVY01000002.1"/>
</dbReference>
<accession>A0A154LB28</accession>
<dbReference type="Gene3D" id="1.10.287.950">
    <property type="entry name" value="Methyl-accepting chemotaxis protein"/>
    <property type="match status" value="1"/>
</dbReference>
<evidence type="ECO:0000256" key="5">
    <source>
        <dbReference type="PROSITE-ProRule" id="PRU00284"/>
    </source>
</evidence>
<dbReference type="EMBL" id="LPVY01000002">
    <property type="protein sequence ID" value="KZB69239.1"/>
    <property type="molecule type" value="Genomic_DNA"/>
</dbReference>
<dbReference type="OrthoDB" id="2489132at2"/>
<feature type="domain" description="Methyl-accepting transducer" evidence="6">
    <location>
        <begin position="182"/>
        <end position="401"/>
    </location>
</feature>
<proteinExistence type="inferred from homology"/>
<dbReference type="SMART" id="SM00283">
    <property type="entry name" value="MA"/>
    <property type="match status" value="1"/>
</dbReference>
<dbReference type="InterPro" id="IPR009875">
    <property type="entry name" value="PilZ_domain"/>
</dbReference>
<reference evidence="8 9" key="1">
    <citation type="submission" date="2015-12" db="EMBL/GenBank/DDBJ databases">
        <title>Genome sequence of Thalassospira lucentensis MCCC 1A02072.</title>
        <authorList>
            <person name="Lu L."/>
            <person name="Lai Q."/>
            <person name="Shao Z."/>
            <person name="Qian P."/>
        </authorList>
    </citation>
    <scope>NUCLEOTIDE SEQUENCE [LARGE SCALE GENOMIC DNA]</scope>
    <source>
        <strain evidence="8 9">MCCC 1A02072</strain>
    </source>
</reference>
<evidence type="ECO:0000256" key="2">
    <source>
        <dbReference type="ARBA" id="ARBA00022519"/>
    </source>
</evidence>
<dbReference type="InterPro" id="IPR000727">
    <property type="entry name" value="T_SNARE_dom"/>
</dbReference>
<keyword evidence="2" id="KW-0472">Membrane</keyword>
<gene>
    <name evidence="8" type="ORF">AUP42_10210</name>
</gene>
<keyword evidence="2" id="KW-1003">Cell membrane</keyword>
<evidence type="ECO:0000313" key="9">
    <source>
        <dbReference type="Proteomes" id="UP000076335"/>
    </source>
</evidence>
<evidence type="ECO:0000256" key="4">
    <source>
        <dbReference type="ARBA" id="ARBA00029447"/>
    </source>
</evidence>
<dbReference type="GO" id="GO:0007165">
    <property type="term" value="P:signal transduction"/>
    <property type="evidence" value="ECO:0007669"/>
    <property type="project" value="UniProtKB-KW"/>
</dbReference>
<dbReference type="SUPFAM" id="SSF58104">
    <property type="entry name" value="Methyl-accepting chemotaxis protein (MCP) signaling domain"/>
    <property type="match status" value="1"/>
</dbReference>
<evidence type="ECO:0000259" key="7">
    <source>
        <dbReference type="PROSITE" id="PS50192"/>
    </source>
</evidence>
<evidence type="ECO:0000256" key="3">
    <source>
        <dbReference type="ARBA" id="ARBA00023224"/>
    </source>
</evidence>
<evidence type="ECO:0000313" key="8">
    <source>
        <dbReference type="EMBL" id="KZB69239.1"/>
    </source>
</evidence>
<dbReference type="Gene3D" id="2.40.10.220">
    <property type="entry name" value="predicted glycosyltransferase like domains"/>
    <property type="match status" value="1"/>
</dbReference>
<sequence>MNHASASPENTIFTRANAAREIFDKHADKLAESLLAELFGTGQNSRNPHDPKAHVSALAKRLRTLMAASSGSDFDACFADHILADAIVGTPASRIVQAYHNTIENFARLAASEGRGRRDPGVLDACRSVLMGDMACLMAKAERKSAQGRSASEIQSMSEIIERETDNMIAEVGFQAGRTNDVAQIMASDAHDLSELVERITSTTAIASNNVSTVASATEELQASSEEIADRIHKTNDIASQAVTRAQETSVTMNSLSDTASEIGKVVDIVKRISDQTKMLALNATIEAARAGDAGKGFAVVANEVKNLASQTEKAISDINAQITAIQNATSEAVGAIEGIGGAIDEVSQLSSDIASSVQQQTAAISEISTSAQEVSTHMQGISSDIALASERSHNASKTSENLRILASNIRKDINEMENRFRVVLRSADTSNRRNQERVPIAVDIEMDFGNGDKRKGVTADMSVAGLLARIKASDQDNGKPVSILLDGNTRLHGILKAVSNLGSHVQFTELDEEANRTIMGLLQKTRDHDNKIAELGAPLAAQLAKVLENGIRNGEIRKEDLFRPRYEPIDGTDPIQFMTPYIPYTDRHFTPLQEEILQKDKHIVFAAGVDINGFLPTHNKVYSQPQRRGEPAWNMGNCRNRRIFDDRAGLMAARNTKPKLLQTYFRDMGSEVVFMKECDIPIVVNGEQWGNLRIGYRA</sequence>
<keyword evidence="3 5" id="KW-0807">Transducer</keyword>
<dbReference type="PANTHER" id="PTHR32089:SF112">
    <property type="entry name" value="LYSOZYME-LIKE PROTEIN-RELATED"/>
    <property type="match status" value="1"/>
</dbReference>
<dbReference type="PANTHER" id="PTHR32089">
    <property type="entry name" value="METHYL-ACCEPTING CHEMOTAXIS PROTEIN MCPB"/>
    <property type="match status" value="1"/>
</dbReference>
<evidence type="ECO:0000259" key="6">
    <source>
        <dbReference type="PROSITE" id="PS50111"/>
    </source>
</evidence>